<dbReference type="PANTHER" id="PTHR43780">
    <property type="entry name" value="1-AMINOCYCLOPROPANE-1-CARBOXYLATE DEAMINASE-RELATED"/>
    <property type="match status" value="1"/>
</dbReference>
<evidence type="ECO:0000256" key="1">
    <source>
        <dbReference type="ARBA" id="ARBA00001933"/>
    </source>
</evidence>
<feature type="domain" description="Tryptophan synthase beta chain-like PALP" evidence="4">
    <location>
        <begin position="4"/>
        <end position="286"/>
    </location>
</feature>
<dbReference type="RefSeq" id="WP_345247500.1">
    <property type="nucleotide sequence ID" value="NZ_BAABHD010000079.1"/>
</dbReference>
<reference evidence="6" key="1">
    <citation type="journal article" date="2019" name="Int. J. Syst. Evol. Microbiol.">
        <title>The Global Catalogue of Microorganisms (GCM) 10K type strain sequencing project: providing services to taxonomists for standard genome sequencing and annotation.</title>
        <authorList>
            <consortium name="The Broad Institute Genomics Platform"/>
            <consortium name="The Broad Institute Genome Sequencing Center for Infectious Disease"/>
            <person name="Wu L."/>
            <person name="Ma J."/>
        </authorList>
    </citation>
    <scope>NUCLEOTIDE SEQUENCE [LARGE SCALE GENOMIC DNA]</scope>
    <source>
        <strain evidence="6">JCM 17927</strain>
    </source>
</reference>
<keyword evidence="6" id="KW-1185">Reference proteome</keyword>
<dbReference type="InterPro" id="IPR001926">
    <property type="entry name" value="TrpB-like_PALP"/>
</dbReference>
<sequence length="307" mass="33492">MLPERESPLQQLSGPATIRLYLKRDDLLHPQVSGNKWRKLKYNLIAARQQQHDTLLTFGGAYSNHLFATAAAGQLAGFSTIGIVRGEDHRERDSPTLAFARSCGMHLHFVSRADYRRKDLSEFITQLASQFGRFYCLPEGGSNHLAVQGVAEVISEIEQQLGRVPDYVCCPVGTGGTLAGLAAGASEPTQVLGFSALKGGGFLTDDVQKLLNAADLAKPFRLLTDYHFGGYAKTTPELIAFILDFEQQTGVLIEQVYTGKMLYGILDLARRGYFPDGATVVAIHTGGLQGRSKALRCPSEPSGDFRE</sequence>
<evidence type="ECO:0000259" key="4">
    <source>
        <dbReference type="Pfam" id="PF00291"/>
    </source>
</evidence>
<dbReference type="Pfam" id="PF00291">
    <property type="entry name" value="PALP"/>
    <property type="match status" value="1"/>
</dbReference>
<comment type="cofactor">
    <cofactor evidence="1">
        <name>pyridoxal 5'-phosphate</name>
        <dbReference type="ChEBI" id="CHEBI:597326"/>
    </cofactor>
</comment>
<dbReference type="Proteomes" id="UP001501175">
    <property type="component" value="Unassembled WGS sequence"/>
</dbReference>
<name>A0ABP8NHP2_9BACT</name>
<dbReference type="EMBL" id="BAABHD010000079">
    <property type="protein sequence ID" value="GAA4465541.1"/>
    <property type="molecule type" value="Genomic_DNA"/>
</dbReference>
<dbReference type="PIRSF" id="PIRSF006278">
    <property type="entry name" value="ACCD_DCysDesulf"/>
    <property type="match status" value="1"/>
</dbReference>
<proteinExistence type="inferred from homology"/>
<dbReference type="PANTHER" id="PTHR43780:SF2">
    <property type="entry name" value="1-AMINOCYCLOPROPANE-1-CARBOXYLATE DEAMINASE-RELATED"/>
    <property type="match status" value="1"/>
</dbReference>
<comment type="similarity">
    <text evidence="2">Belongs to the ACC deaminase/D-cysteine desulfhydrase family.</text>
</comment>
<keyword evidence="3" id="KW-0663">Pyridoxal phosphate</keyword>
<accession>A0ABP8NHP2</accession>
<gene>
    <name evidence="5" type="ORF">GCM10023189_46300</name>
</gene>
<dbReference type="SUPFAM" id="SSF53686">
    <property type="entry name" value="Tryptophan synthase beta subunit-like PLP-dependent enzymes"/>
    <property type="match status" value="1"/>
</dbReference>
<evidence type="ECO:0000313" key="6">
    <source>
        <dbReference type="Proteomes" id="UP001501175"/>
    </source>
</evidence>
<organism evidence="5 6">
    <name type="scientific">Nibrella saemangeumensis</name>
    <dbReference type="NCBI Taxonomy" id="1084526"/>
    <lineage>
        <taxon>Bacteria</taxon>
        <taxon>Pseudomonadati</taxon>
        <taxon>Bacteroidota</taxon>
        <taxon>Cytophagia</taxon>
        <taxon>Cytophagales</taxon>
        <taxon>Spirosomataceae</taxon>
        <taxon>Nibrella</taxon>
    </lineage>
</organism>
<evidence type="ECO:0000313" key="5">
    <source>
        <dbReference type="EMBL" id="GAA4465541.1"/>
    </source>
</evidence>
<dbReference type="InterPro" id="IPR036052">
    <property type="entry name" value="TrpB-like_PALP_sf"/>
</dbReference>
<dbReference type="InterPro" id="IPR027278">
    <property type="entry name" value="ACCD_DCysDesulf"/>
</dbReference>
<evidence type="ECO:0000256" key="2">
    <source>
        <dbReference type="ARBA" id="ARBA00008639"/>
    </source>
</evidence>
<dbReference type="Gene3D" id="3.40.50.1100">
    <property type="match status" value="2"/>
</dbReference>
<protein>
    <submittedName>
        <fullName evidence="5">Pyridoxal-phosphate dependent enzyme</fullName>
    </submittedName>
</protein>
<evidence type="ECO:0000256" key="3">
    <source>
        <dbReference type="ARBA" id="ARBA00022898"/>
    </source>
</evidence>
<comment type="caution">
    <text evidence="5">The sequence shown here is derived from an EMBL/GenBank/DDBJ whole genome shotgun (WGS) entry which is preliminary data.</text>
</comment>